<comment type="caution">
    <text evidence="1">The sequence shown here is derived from an EMBL/GenBank/DDBJ whole genome shotgun (WGS) entry which is preliminary data.</text>
</comment>
<dbReference type="EMBL" id="JACHLX010000001">
    <property type="protein sequence ID" value="MBB5816330.1"/>
    <property type="molecule type" value="Genomic_DNA"/>
</dbReference>
<proteinExistence type="predicted"/>
<dbReference type="GeneID" id="93843777"/>
<dbReference type="GO" id="GO:0003676">
    <property type="term" value="F:nucleic acid binding"/>
    <property type="evidence" value="ECO:0007669"/>
    <property type="project" value="InterPro"/>
</dbReference>
<dbReference type="Gene3D" id="3.40.1350.10">
    <property type="match status" value="1"/>
</dbReference>
<sequence length="195" mass="22016">MDTKMTKSAGEHWVCSVLASAGWGAALTRDGLERTDILAVRADDTRRMIEVQVKTASPMLRPNWRCGTKTQLPSLSDREWFVFVTLDSTPGQAPASYVVPRDHVWAAAWMKHQAWLTEPGVPPGRRNTGFDQARVYAPTWDGYRNAWDLLEQPTSQCPVRLPKAWRAWVDDPRVGLPPGHPWRNALPDWQAMEAS</sequence>
<keyword evidence="2" id="KW-1185">Reference proteome</keyword>
<protein>
    <recommendedName>
        <fullName evidence="3">PD(D/E)XK endonuclease domain-containing protein</fullName>
    </recommendedName>
</protein>
<evidence type="ECO:0000313" key="1">
    <source>
        <dbReference type="EMBL" id="MBB5816330.1"/>
    </source>
</evidence>
<name>A0AA89QD44_STRCU</name>
<dbReference type="InterPro" id="IPR011856">
    <property type="entry name" value="tRNA_endonuc-like_dom_sf"/>
</dbReference>
<dbReference type="AlphaFoldDB" id="A0AA89QD44"/>
<organism evidence="1 2">
    <name type="scientific">Streptomyces collinus</name>
    <dbReference type="NCBI Taxonomy" id="42684"/>
    <lineage>
        <taxon>Bacteria</taxon>
        <taxon>Bacillati</taxon>
        <taxon>Actinomycetota</taxon>
        <taxon>Actinomycetes</taxon>
        <taxon>Kitasatosporales</taxon>
        <taxon>Streptomycetaceae</taxon>
        <taxon>Streptomyces</taxon>
    </lineage>
</organism>
<evidence type="ECO:0008006" key="3">
    <source>
        <dbReference type="Google" id="ProtNLM"/>
    </source>
</evidence>
<accession>A0AA89QD44</accession>
<reference evidence="1 2" key="1">
    <citation type="submission" date="2020-08" db="EMBL/GenBank/DDBJ databases">
        <title>Sequencing the genomes of 1000 actinobacteria strains.</title>
        <authorList>
            <person name="Klenk H.-P."/>
        </authorList>
    </citation>
    <scope>NUCLEOTIDE SEQUENCE [LARGE SCALE GENOMIC DNA]</scope>
    <source>
        <strain evidence="1 2">DSM 40129</strain>
    </source>
</reference>
<evidence type="ECO:0000313" key="2">
    <source>
        <dbReference type="Proteomes" id="UP000579531"/>
    </source>
</evidence>
<gene>
    <name evidence="1" type="ORF">HNR72_007358</name>
</gene>
<dbReference type="Proteomes" id="UP000579531">
    <property type="component" value="Unassembled WGS sequence"/>
</dbReference>
<dbReference type="RefSeq" id="WP_311241199.1">
    <property type="nucleotide sequence ID" value="NZ_BAABFE010000005.1"/>
</dbReference>